<evidence type="ECO:0008006" key="4">
    <source>
        <dbReference type="Google" id="ProtNLM"/>
    </source>
</evidence>
<dbReference type="CDD" id="cd08588">
    <property type="entry name" value="PI-PLCc_At5g67130_like"/>
    <property type="match status" value="1"/>
</dbReference>
<keyword evidence="1" id="KW-0732">Signal</keyword>
<protein>
    <recommendedName>
        <fullName evidence="4">Phosphatidylinositol-specific phospholipase C X domain-containing protein</fullName>
    </recommendedName>
</protein>
<dbReference type="SUPFAM" id="SSF51695">
    <property type="entry name" value="PLC-like phosphodiesterases"/>
    <property type="match status" value="1"/>
</dbReference>
<feature type="chain" id="PRO_5002348848" description="Phosphatidylinositol-specific phospholipase C X domain-containing protein" evidence="1">
    <location>
        <begin position="25"/>
        <end position="486"/>
    </location>
</feature>
<dbReference type="GO" id="GO:0006629">
    <property type="term" value="P:lipid metabolic process"/>
    <property type="evidence" value="ECO:0007669"/>
    <property type="project" value="InterPro"/>
</dbReference>
<keyword evidence="3" id="KW-1185">Reference proteome</keyword>
<reference evidence="2 3" key="1">
    <citation type="submission" date="2012-08" db="EMBL/GenBank/DDBJ databases">
        <title>Oryza genome evolution.</title>
        <authorList>
            <person name="Wing R.A."/>
        </authorList>
    </citation>
    <scope>NUCLEOTIDE SEQUENCE</scope>
</reference>
<name>A0A0D9WBH4_9ORYZ</name>
<dbReference type="Proteomes" id="UP000032180">
    <property type="component" value="Chromosome 4"/>
</dbReference>
<organism evidence="2 3">
    <name type="scientific">Leersia perrieri</name>
    <dbReference type="NCBI Taxonomy" id="77586"/>
    <lineage>
        <taxon>Eukaryota</taxon>
        <taxon>Viridiplantae</taxon>
        <taxon>Streptophyta</taxon>
        <taxon>Embryophyta</taxon>
        <taxon>Tracheophyta</taxon>
        <taxon>Spermatophyta</taxon>
        <taxon>Magnoliopsida</taxon>
        <taxon>Liliopsida</taxon>
        <taxon>Poales</taxon>
        <taxon>Poaceae</taxon>
        <taxon>BOP clade</taxon>
        <taxon>Oryzoideae</taxon>
        <taxon>Oryzeae</taxon>
        <taxon>Oryzinae</taxon>
        <taxon>Leersia</taxon>
    </lineage>
</organism>
<dbReference type="HOGENOM" id="CLU_036028_2_0_1"/>
<sequence length="486" mass="49992">MGAATLPLPLLAAACCCLLADAGALVGQTCAAAASSCGAGMRCATCSPLAGSGPAVCSRTTPLDPKSHGTGLAFNRYTWLTTHNSFAVVGSPSHTGTPIIAPPNQEDTNGVRGLMLDAYDFQNDVWLCHSFGGKCYSFAAFQRAVDVLKEIQSFLEANPSEVITVLMEDYTAPGSLGKVVSASGLSKYLFPVAKMPKDGGDWPLLKDMIAQNHRLIVFTSKQGKESSDGLAYEWDYVVETQYGNDGLVGGSCQKRSESRPMDSTKQSLILVNFFSTNPSQSWACGNNSAPLVAKLKACYHASANRWPNFIAVDFYMRSTGGGAPLATDVANGQIQCGCDSIAYCKAGSAFGSCTLPSPPATSPAAAPPKAATISPAAAPPKAAAISLSPAAAPPDTIYTTSPAPSETASISPAAAAPPETAAIYIPPLAATASMKLEVSMKAEKAASTGTSPADTAAKSAAVPSHVSTIFLFGLMPSLLLLLASLS</sequence>
<feature type="signal peptide" evidence="1">
    <location>
        <begin position="1"/>
        <end position="24"/>
    </location>
</feature>
<dbReference type="AlphaFoldDB" id="A0A0D9WBH4"/>
<dbReference type="Pfam" id="PF26178">
    <property type="entry name" value="PI-PLC_cat"/>
    <property type="match status" value="1"/>
</dbReference>
<reference evidence="3" key="2">
    <citation type="submission" date="2013-12" db="EMBL/GenBank/DDBJ databases">
        <authorList>
            <person name="Yu Y."/>
            <person name="Lee S."/>
            <person name="de Baynast K."/>
            <person name="Wissotski M."/>
            <person name="Liu L."/>
            <person name="Talag J."/>
            <person name="Goicoechea J."/>
            <person name="Angelova A."/>
            <person name="Jetty R."/>
            <person name="Kudrna D."/>
            <person name="Golser W."/>
            <person name="Rivera L."/>
            <person name="Zhang J."/>
            <person name="Wing R."/>
        </authorList>
    </citation>
    <scope>NUCLEOTIDE SEQUENCE</scope>
</reference>
<evidence type="ECO:0000313" key="3">
    <source>
        <dbReference type="Proteomes" id="UP000032180"/>
    </source>
</evidence>
<dbReference type="InterPro" id="IPR051057">
    <property type="entry name" value="PI-PLC_domain"/>
</dbReference>
<reference evidence="2" key="3">
    <citation type="submission" date="2015-04" db="UniProtKB">
        <authorList>
            <consortium name="EnsemblPlants"/>
        </authorList>
    </citation>
    <scope>IDENTIFICATION</scope>
</reference>
<dbReference type="PANTHER" id="PTHR13593">
    <property type="match status" value="1"/>
</dbReference>
<dbReference type="STRING" id="77586.A0A0D9WBH4"/>
<evidence type="ECO:0000313" key="2">
    <source>
        <dbReference type="EnsemblPlants" id="LPERR04G25990.1"/>
    </source>
</evidence>
<accession>A0A0D9WBH4</accession>
<dbReference type="EnsemblPlants" id="LPERR04G25990.1">
    <property type="protein sequence ID" value="LPERR04G25990.1"/>
    <property type="gene ID" value="LPERR04G25990"/>
</dbReference>
<dbReference type="GO" id="GO:0008081">
    <property type="term" value="F:phosphoric diester hydrolase activity"/>
    <property type="evidence" value="ECO:0007669"/>
    <property type="project" value="InterPro"/>
</dbReference>
<dbReference type="InterPro" id="IPR017946">
    <property type="entry name" value="PLC-like_Pdiesterase_TIM-brl"/>
</dbReference>
<proteinExistence type="predicted"/>
<dbReference type="PANTHER" id="PTHR13593:SF48">
    <property type="entry name" value="OS04G0689300 PROTEIN"/>
    <property type="match status" value="1"/>
</dbReference>
<dbReference type="Gramene" id="LPERR04G25990.1">
    <property type="protein sequence ID" value="LPERR04G25990.1"/>
    <property type="gene ID" value="LPERR04G25990"/>
</dbReference>
<dbReference type="Gene3D" id="3.20.20.190">
    <property type="entry name" value="Phosphatidylinositol (PI) phosphodiesterase"/>
    <property type="match status" value="1"/>
</dbReference>
<evidence type="ECO:0000256" key="1">
    <source>
        <dbReference type="SAM" id="SignalP"/>
    </source>
</evidence>
<dbReference type="eggNOG" id="ENOG502RY8M">
    <property type="taxonomic scope" value="Eukaryota"/>
</dbReference>